<sequence length="130" mass="13755">MGVKRLGIKRLGRKHLGGRTSATPYNDSEGSLSSKNGYAAMPPAEDSDVDSNTDQNHSNGVTETHARDESRTILVKPVDGNQPTDHGGGRQNRSHALNMPADDLSAGSVSDHAKLVKKSPGKELTPVTIS</sequence>
<feature type="compositionally biased region" description="Polar residues" evidence="1">
    <location>
        <begin position="20"/>
        <end position="36"/>
    </location>
</feature>
<keyword evidence="3" id="KW-1185">Reference proteome</keyword>
<feature type="compositionally biased region" description="Basic residues" evidence="1">
    <location>
        <begin position="1"/>
        <end position="17"/>
    </location>
</feature>
<dbReference type="AlphaFoldDB" id="A0A9D3Z591"/>
<evidence type="ECO:0000313" key="2">
    <source>
        <dbReference type="EMBL" id="KAH3712072.1"/>
    </source>
</evidence>
<reference evidence="2" key="2">
    <citation type="submission" date="2020-11" db="EMBL/GenBank/DDBJ databases">
        <authorList>
            <person name="McCartney M.A."/>
            <person name="Auch B."/>
            <person name="Kono T."/>
            <person name="Mallez S."/>
            <person name="Becker A."/>
            <person name="Gohl D.M."/>
            <person name="Silverstein K.A.T."/>
            <person name="Koren S."/>
            <person name="Bechman K.B."/>
            <person name="Herman A."/>
            <person name="Abrahante J.E."/>
            <person name="Garbe J."/>
        </authorList>
    </citation>
    <scope>NUCLEOTIDE SEQUENCE</scope>
    <source>
        <strain evidence="2">Duluth1</strain>
        <tissue evidence="2">Whole animal</tissue>
    </source>
</reference>
<evidence type="ECO:0000256" key="1">
    <source>
        <dbReference type="SAM" id="MobiDB-lite"/>
    </source>
</evidence>
<feature type="region of interest" description="Disordered" evidence="1">
    <location>
        <begin position="1"/>
        <end position="130"/>
    </location>
</feature>
<dbReference type="Proteomes" id="UP000828390">
    <property type="component" value="Unassembled WGS sequence"/>
</dbReference>
<feature type="compositionally biased region" description="Polar residues" evidence="1">
    <location>
        <begin position="52"/>
        <end position="62"/>
    </location>
</feature>
<dbReference type="EMBL" id="JAIWYP010000014">
    <property type="protein sequence ID" value="KAH3712072.1"/>
    <property type="molecule type" value="Genomic_DNA"/>
</dbReference>
<evidence type="ECO:0000313" key="3">
    <source>
        <dbReference type="Proteomes" id="UP000828390"/>
    </source>
</evidence>
<protein>
    <submittedName>
        <fullName evidence="2">Uncharacterized protein</fullName>
    </submittedName>
</protein>
<reference evidence="2" key="1">
    <citation type="journal article" date="2019" name="bioRxiv">
        <title>The Genome of the Zebra Mussel, Dreissena polymorpha: A Resource for Invasive Species Research.</title>
        <authorList>
            <person name="McCartney M.A."/>
            <person name="Auch B."/>
            <person name="Kono T."/>
            <person name="Mallez S."/>
            <person name="Zhang Y."/>
            <person name="Obille A."/>
            <person name="Becker A."/>
            <person name="Abrahante J.E."/>
            <person name="Garbe J."/>
            <person name="Badalamenti J.P."/>
            <person name="Herman A."/>
            <person name="Mangelson H."/>
            <person name="Liachko I."/>
            <person name="Sullivan S."/>
            <person name="Sone E.D."/>
            <person name="Koren S."/>
            <person name="Silverstein K.A.T."/>
            <person name="Beckman K.B."/>
            <person name="Gohl D.M."/>
        </authorList>
    </citation>
    <scope>NUCLEOTIDE SEQUENCE</scope>
    <source>
        <strain evidence="2">Duluth1</strain>
        <tissue evidence="2">Whole animal</tissue>
    </source>
</reference>
<comment type="caution">
    <text evidence="2">The sequence shown here is derived from an EMBL/GenBank/DDBJ whole genome shotgun (WGS) entry which is preliminary data.</text>
</comment>
<organism evidence="2 3">
    <name type="scientific">Dreissena polymorpha</name>
    <name type="common">Zebra mussel</name>
    <name type="synonym">Mytilus polymorpha</name>
    <dbReference type="NCBI Taxonomy" id="45954"/>
    <lineage>
        <taxon>Eukaryota</taxon>
        <taxon>Metazoa</taxon>
        <taxon>Spiralia</taxon>
        <taxon>Lophotrochozoa</taxon>
        <taxon>Mollusca</taxon>
        <taxon>Bivalvia</taxon>
        <taxon>Autobranchia</taxon>
        <taxon>Heteroconchia</taxon>
        <taxon>Euheterodonta</taxon>
        <taxon>Imparidentia</taxon>
        <taxon>Neoheterodontei</taxon>
        <taxon>Myida</taxon>
        <taxon>Dreissenoidea</taxon>
        <taxon>Dreissenidae</taxon>
        <taxon>Dreissena</taxon>
    </lineage>
</organism>
<name>A0A9D3Z591_DREPO</name>
<gene>
    <name evidence="2" type="ORF">DPMN_071750</name>
</gene>
<accession>A0A9D3Z591</accession>
<proteinExistence type="predicted"/>